<gene>
    <name evidence="1" type="ORF">LCGC14_0119360</name>
</gene>
<dbReference type="AlphaFoldDB" id="A0A0F9VN93"/>
<evidence type="ECO:0000313" key="1">
    <source>
        <dbReference type="EMBL" id="KKO01348.1"/>
    </source>
</evidence>
<comment type="caution">
    <text evidence="1">The sequence shown here is derived from an EMBL/GenBank/DDBJ whole genome shotgun (WGS) entry which is preliminary data.</text>
</comment>
<reference evidence="1" key="1">
    <citation type="journal article" date="2015" name="Nature">
        <title>Complex archaea that bridge the gap between prokaryotes and eukaryotes.</title>
        <authorList>
            <person name="Spang A."/>
            <person name="Saw J.H."/>
            <person name="Jorgensen S.L."/>
            <person name="Zaremba-Niedzwiedzka K."/>
            <person name="Martijn J."/>
            <person name="Lind A.E."/>
            <person name="van Eijk R."/>
            <person name="Schleper C."/>
            <person name="Guy L."/>
            <person name="Ettema T.J."/>
        </authorList>
    </citation>
    <scope>NUCLEOTIDE SEQUENCE</scope>
</reference>
<dbReference type="SUPFAM" id="SSF48452">
    <property type="entry name" value="TPR-like"/>
    <property type="match status" value="1"/>
</dbReference>
<dbReference type="EMBL" id="LAZR01000036">
    <property type="protein sequence ID" value="KKO01348.1"/>
    <property type="molecule type" value="Genomic_DNA"/>
</dbReference>
<dbReference type="InterPro" id="IPR011990">
    <property type="entry name" value="TPR-like_helical_dom_sf"/>
</dbReference>
<name>A0A0F9VN93_9ZZZZ</name>
<evidence type="ECO:0008006" key="2">
    <source>
        <dbReference type="Google" id="ProtNLM"/>
    </source>
</evidence>
<dbReference type="PROSITE" id="PS51257">
    <property type="entry name" value="PROKAR_LIPOPROTEIN"/>
    <property type="match status" value="1"/>
</dbReference>
<accession>A0A0F9VN93</accession>
<proteinExistence type="predicted"/>
<organism evidence="1">
    <name type="scientific">marine sediment metagenome</name>
    <dbReference type="NCBI Taxonomy" id="412755"/>
    <lineage>
        <taxon>unclassified sequences</taxon>
        <taxon>metagenomes</taxon>
        <taxon>ecological metagenomes</taxon>
    </lineage>
</organism>
<protein>
    <recommendedName>
        <fullName evidence="2">RagB/SusD domain-containing protein</fullName>
    </recommendedName>
</protein>
<sequence>MKKLLKTKNNYSKLLFHVIVLIILSSLSISCDSVVEVTDPDIVTPGSLNTEAGLQTLRAGSLGDLAVAMSGSAAGHGATTGLIVMSGLMADEYTYSGTFPTRREADTRILQDINTDMNTIYGNLHRSRAGAETTIDLLVDFGGNPEIESEMQSVVGYAYIMFAETFCGGVSFSKSPADGGDLIYGEPLTTEQMFNEAVSWFDQALANAGSNDKLDNLARIGKARSLLGLGQIDAAAAEVAAIPSDFVYNIEQSDNSFRQENGIYIMSTVRRQFSIADGKGGNGLMYRSAMDPRTPWDGGTEFGQDDITLYYNQLKYNSSSVPVVLASGIEARLIEAEAAANANDAATVEDIHNELRAAIGLSDLDLSGISGEDLLLTHFSERAFWLFSTGHRQGDLRRLVDVYGMMPSSVFPWGPYFKGGEYSSTLKFLVPQSESNNPNYVGCLN</sequence>
<dbReference type="Gene3D" id="1.25.40.390">
    <property type="match status" value="1"/>
</dbReference>